<sequence length="88" mass="10356">MLHIFWDCPNIRLFWTQILEICTNKLQLDIPSDPAATLLHHNMDSIFSYKKYVTHVALNAAKILIPCKWKSDILPTLTEWIKEMEEIC</sequence>
<evidence type="ECO:0000313" key="1">
    <source>
        <dbReference type="EMBL" id="OCT64267.1"/>
    </source>
</evidence>
<dbReference type="Proteomes" id="UP000694892">
    <property type="component" value="Chromosome 9_10L"/>
</dbReference>
<dbReference type="EMBL" id="CM004482">
    <property type="protein sequence ID" value="OCT64267.1"/>
    <property type="molecule type" value="Genomic_DNA"/>
</dbReference>
<name>A0A974C0H2_XENLA</name>
<proteinExistence type="predicted"/>
<gene>
    <name evidence="1" type="ORF">XELAEV_18045370mg</name>
</gene>
<evidence type="ECO:0000313" key="2">
    <source>
        <dbReference type="Proteomes" id="UP000694892"/>
    </source>
</evidence>
<organism evidence="1 2">
    <name type="scientific">Xenopus laevis</name>
    <name type="common">African clawed frog</name>
    <dbReference type="NCBI Taxonomy" id="8355"/>
    <lineage>
        <taxon>Eukaryota</taxon>
        <taxon>Metazoa</taxon>
        <taxon>Chordata</taxon>
        <taxon>Craniata</taxon>
        <taxon>Vertebrata</taxon>
        <taxon>Euteleostomi</taxon>
        <taxon>Amphibia</taxon>
        <taxon>Batrachia</taxon>
        <taxon>Anura</taxon>
        <taxon>Pipoidea</taxon>
        <taxon>Pipidae</taxon>
        <taxon>Xenopodinae</taxon>
        <taxon>Xenopus</taxon>
        <taxon>Xenopus</taxon>
    </lineage>
</organism>
<dbReference type="AlphaFoldDB" id="A0A974C0H2"/>
<accession>A0A974C0H2</accession>
<protein>
    <submittedName>
        <fullName evidence="1">Uncharacterized protein</fullName>
    </submittedName>
</protein>
<reference evidence="2" key="1">
    <citation type="journal article" date="2016" name="Nature">
        <title>Genome evolution in the allotetraploid frog Xenopus laevis.</title>
        <authorList>
            <person name="Session A.M."/>
            <person name="Uno Y."/>
            <person name="Kwon T."/>
            <person name="Chapman J.A."/>
            <person name="Toyoda A."/>
            <person name="Takahashi S."/>
            <person name="Fukui A."/>
            <person name="Hikosaka A."/>
            <person name="Suzuki A."/>
            <person name="Kondo M."/>
            <person name="van Heeringen S.J."/>
            <person name="Quigley I."/>
            <person name="Heinz S."/>
            <person name="Ogino H."/>
            <person name="Ochi H."/>
            <person name="Hellsten U."/>
            <person name="Lyons J.B."/>
            <person name="Simakov O."/>
            <person name="Putnam N."/>
            <person name="Stites J."/>
            <person name="Kuroki Y."/>
            <person name="Tanaka T."/>
            <person name="Michiue T."/>
            <person name="Watanabe M."/>
            <person name="Bogdanovic O."/>
            <person name="Lister R."/>
            <person name="Georgiou G."/>
            <person name="Paranjpe S.S."/>
            <person name="van Kruijsbergen I."/>
            <person name="Shu S."/>
            <person name="Carlson J."/>
            <person name="Kinoshita T."/>
            <person name="Ohta Y."/>
            <person name="Mawaribuchi S."/>
            <person name="Jenkins J."/>
            <person name="Grimwood J."/>
            <person name="Schmutz J."/>
            <person name="Mitros T."/>
            <person name="Mozaffari S.V."/>
            <person name="Suzuki Y."/>
            <person name="Haramoto Y."/>
            <person name="Yamamoto T.S."/>
            <person name="Takagi C."/>
            <person name="Heald R."/>
            <person name="Miller K."/>
            <person name="Haudenschild C."/>
            <person name="Kitzman J."/>
            <person name="Nakayama T."/>
            <person name="Izutsu Y."/>
            <person name="Robert J."/>
            <person name="Fortriede J."/>
            <person name="Burns K."/>
            <person name="Lotay V."/>
            <person name="Karimi K."/>
            <person name="Yasuoka Y."/>
            <person name="Dichmann D.S."/>
            <person name="Flajnik M.F."/>
            <person name="Houston D.W."/>
            <person name="Shendure J."/>
            <person name="DuPasquier L."/>
            <person name="Vize P.D."/>
            <person name="Zorn A.M."/>
            <person name="Ito M."/>
            <person name="Marcotte E.M."/>
            <person name="Wallingford J.B."/>
            <person name="Ito Y."/>
            <person name="Asashima M."/>
            <person name="Ueno N."/>
            <person name="Matsuda Y."/>
            <person name="Veenstra G.J."/>
            <person name="Fujiyama A."/>
            <person name="Harland R.M."/>
            <person name="Taira M."/>
            <person name="Rokhsar D.S."/>
        </authorList>
    </citation>
    <scope>NUCLEOTIDE SEQUENCE [LARGE SCALE GENOMIC DNA]</scope>
    <source>
        <strain evidence="2">J</strain>
    </source>
</reference>